<dbReference type="AlphaFoldDB" id="A0AA35QBX0"/>
<evidence type="ECO:0000313" key="1">
    <source>
        <dbReference type="EMBL" id="CAI6099140.1"/>
    </source>
</evidence>
<dbReference type="EMBL" id="CABFNP030001310">
    <property type="protein sequence ID" value="CAI6099140.1"/>
    <property type="molecule type" value="Genomic_DNA"/>
</dbReference>
<organism evidence="1 2">
    <name type="scientific">Clonostachys chloroleuca</name>
    <dbReference type="NCBI Taxonomy" id="1926264"/>
    <lineage>
        <taxon>Eukaryota</taxon>
        <taxon>Fungi</taxon>
        <taxon>Dikarya</taxon>
        <taxon>Ascomycota</taxon>
        <taxon>Pezizomycotina</taxon>
        <taxon>Sordariomycetes</taxon>
        <taxon>Hypocreomycetidae</taxon>
        <taxon>Hypocreales</taxon>
        <taxon>Bionectriaceae</taxon>
        <taxon>Clonostachys</taxon>
    </lineage>
</organism>
<sequence length="390" mass="42775">MTLCTSFLGRIMNDERLQQQATTMYGEALRGLSTTITAPNFYASDYVLAAVMCLGMAEVYSVPIQPAVDVGWASHNKGGCELLVSRGPSILRSELARGLLLRFRVTGVWTQLVYEASFLLKSGNKLYTAIGRRKPFPFANPELRQISKSANQNYYDNLMDAMVDIPGLLHDLNSMRQAAAGDHKKLRKGLEDILTRAKAIEAGLGQWLAGFVTQDRSAWHCVDGPPRPGASIFPGTFRFRNLLAAQATTHFWAGLVILARCYAMCQDLSKGTINIDQSVYGACMQLFKCSPLQTSSADALIGLTGDPQALGSHFADMICSAAGYFTSRDRGISGPIILLFPLWIAKDMYANMMDEISRHKEVFCIGIFQELASRGMKISDALVSLSTKTP</sequence>
<dbReference type="PANTHER" id="PTHR38111">
    <property type="entry name" value="ZN(2)-C6 FUNGAL-TYPE DOMAIN-CONTAINING PROTEIN-RELATED"/>
    <property type="match status" value="1"/>
</dbReference>
<name>A0AA35QBX0_9HYPO</name>
<gene>
    <name evidence="1" type="ORF">CCHLO57077_00018133</name>
</gene>
<reference evidence="1" key="1">
    <citation type="submission" date="2023-01" db="EMBL/GenBank/DDBJ databases">
        <authorList>
            <person name="Piombo E."/>
        </authorList>
    </citation>
    <scope>NUCLEOTIDE SEQUENCE</scope>
</reference>
<evidence type="ECO:0000313" key="2">
    <source>
        <dbReference type="Proteomes" id="UP001160390"/>
    </source>
</evidence>
<protein>
    <submittedName>
        <fullName evidence="1">Uncharacterized protein</fullName>
    </submittedName>
</protein>
<proteinExistence type="predicted"/>
<dbReference type="Proteomes" id="UP001160390">
    <property type="component" value="Unassembled WGS sequence"/>
</dbReference>
<dbReference type="InterPro" id="IPR053178">
    <property type="entry name" value="Osmoadaptation_assoc"/>
</dbReference>
<keyword evidence="2" id="KW-1185">Reference proteome</keyword>
<dbReference type="PANTHER" id="PTHR38111:SF2">
    <property type="entry name" value="FINGER DOMAIN PROTEIN, PUTATIVE (AFU_ORTHOLOGUE AFUA_1G01560)-RELATED"/>
    <property type="match status" value="1"/>
</dbReference>
<accession>A0AA35QBX0</accession>
<comment type="caution">
    <text evidence="1">The sequence shown here is derived from an EMBL/GenBank/DDBJ whole genome shotgun (WGS) entry which is preliminary data.</text>
</comment>